<dbReference type="Gene3D" id="1.10.30.50">
    <property type="match status" value="1"/>
</dbReference>
<evidence type="ECO:0000259" key="1">
    <source>
        <dbReference type="SMART" id="SM00507"/>
    </source>
</evidence>
<dbReference type="GO" id="GO:0003676">
    <property type="term" value="F:nucleic acid binding"/>
    <property type="evidence" value="ECO:0007669"/>
    <property type="project" value="InterPro"/>
</dbReference>
<dbReference type="GO" id="GO:0004519">
    <property type="term" value="F:endonuclease activity"/>
    <property type="evidence" value="ECO:0007669"/>
    <property type="project" value="UniProtKB-KW"/>
</dbReference>
<dbReference type="EMBL" id="PGVA01000029">
    <property type="protein sequence ID" value="PLR81851.1"/>
    <property type="molecule type" value="Genomic_DNA"/>
</dbReference>
<keyword evidence="2" id="KW-0540">Nuclease</keyword>
<reference evidence="2 4" key="1">
    <citation type="submission" date="2017-11" db="EMBL/GenBank/DDBJ databases">
        <title>Comparitive Functional Genomics of Dry Heat Resistant strains isolated from the Viking Spacecraft.</title>
        <authorList>
            <person name="Seuylemezian A."/>
            <person name="Cooper K."/>
            <person name="Vaishampayan P."/>
        </authorList>
    </citation>
    <scope>NUCLEOTIDE SEQUENCE [LARGE SCALE GENOMIC DNA]</scope>
    <source>
        <strain evidence="2 4">M4.6</strain>
    </source>
</reference>
<dbReference type="InterPro" id="IPR003615">
    <property type="entry name" value="HNH_nuc"/>
</dbReference>
<dbReference type="CDD" id="cd00085">
    <property type="entry name" value="HNHc"/>
    <property type="match status" value="1"/>
</dbReference>
<keyword evidence="2" id="KW-0255">Endonuclease</keyword>
<name>A0A2N5GKE7_9BACI</name>
<feature type="domain" description="HNH nuclease" evidence="1">
    <location>
        <begin position="14"/>
        <end position="66"/>
    </location>
</feature>
<keyword evidence="5" id="KW-1185">Reference proteome</keyword>
<dbReference type="Proteomes" id="UP000235114">
    <property type="component" value="Unassembled WGS sequence"/>
</dbReference>
<evidence type="ECO:0000313" key="5">
    <source>
        <dbReference type="Proteomes" id="UP000235114"/>
    </source>
</evidence>
<evidence type="ECO:0000313" key="2">
    <source>
        <dbReference type="EMBL" id="PLR81851.1"/>
    </source>
</evidence>
<proteinExistence type="predicted"/>
<dbReference type="InterPro" id="IPR002711">
    <property type="entry name" value="HNH"/>
</dbReference>
<dbReference type="SMART" id="SM00507">
    <property type="entry name" value="HNHc"/>
    <property type="match status" value="1"/>
</dbReference>
<sequence>MPRQRPPKEVWHENIRPMVFYRDGQRCTRCGEPITLKTCHIDHKISGKLGSNSIKNLRTLCRVCHTLRADLRHGGMKGNALNQGIIGPGWREQAWE</sequence>
<dbReference type="Pfam" id="PF01844">
    <property type="entry name" value="HNH"/>
    <property type="match status" value="1"/>
</dbReference>
<dbReference type="EMBL" id="PGVD01000043">
    <property type="protein sequence ID" value="PLR95005.1"/>
    <property type="molecule type" value="Genomic_DNA"/>
</dbReference>
<gene>
    <name evidence="2" type="ORF">CU635_13915</name>
    <name evidence="3" type="ORF">CVD25_15390</name>
</gene>
<keyword evidence="2" id="KW-0378">Hydrolase</keyword>
<dbReference type="OrthoDB" id="9779761at2"/>
<accession>A0A2N5GKE7</accession>
<dbReference type="GO" id="GO:0008270">
    <property type="term" value="F:zinc ion binding"/>
    <property type="evidence" value="ECO:0007669"/>
    <property type="project" value="InterPro"/>
</dbReference>
<dbReference type="AlphaFoldDB" id="A0A2N5GKE7"/>
<comment type="caution">
    <text evidence="2">The sequence shown here is derived from an EMBL/GenBank/DDBJ whole genome shotgun (WGS) entry which is preliminary data.</text>
</comment>
<protein>
    <submittedName>
        <fullName evidence="2">HNH endonuclease</fullName>
    </submittedName>
</protein>
<reference evidence="3 5" key="2">
    <citation type="submission" date="2017-12" db="EMBL/GenBank/DDBJ databases">
        <title>Comparative Functional Genomics of Dry Heat Resistant strains isolated from the Viking Spacecraft.</title>
        <authorList>
            <person name="Seuylemezian A."/>
            <person name="Cooper K."/>
            <person name="Vaishampayan P."/>
        </authorList>
    </citation>
    <scope>NUCLEOTIDE SEQUENCE [LARGE SCALE GENOMIC DNA]</scope>
    <source>
        <strain evidence="3 5">ATCC 29669</strain>
    </source>
</reference>
<evidence type="ECO:0000313" key="3">
    <source>
        <dbReference type="EMBL" id="PLR95005.1"/>
    </source>
</evidence>
<organism evidence="2 4">
    <name type="scientific">Bacillus canaveralius</name>
    <dbReference type="NCBI Taxonomy" id="1403243"/>
    <lineage>
        <taxon>Bacteria</taxon>
        <taxon>Bacillati</taxon>
        <taxon>Bacillota</taxon>
        <taxon>Bacilli</taxon>
        <taxon>Bacillales</taxon>
        <taxon>Bacillaceae</taxon>
        <taxon>Bacillus</taxon>
    </lineage>
</organism>
<evidence type="ECO:0000313" key="4">
    <source>
        <dbReference type="Proteomes" id="UP000234951"/>
    </source>
</evidence>
<dbReference type="RefSeq" id="WP_101577984.1">
    <property type="nucleotide sequence ID" value="NZ_PGVA01000029.1"/>
</dbReference>
<dbReference type="Proteomes" id="UP000234951">
    <property type="component" value="Unassembled WGS sequence"/>
</dbReference>